<dbReference type="PATRIC" id="fig|702459.3.peg.635"/>
<dbReference type="Proteomes" id="UP000002312">
    <property type="component" value="Chromosome"/>
</dbReference>
<dbReference type="OrthoDB" id="3234801at2"/>
<evidence type="ECO:0000313" key="1">
    <source>
        <dbReference type="EMBL" id="ADP35703.1"/>
    </source>
</evidence>
<dbReference type="GeneID" id="93092253"/>
<dbReference type="eggNOG" id="ENOG5032AHC">
    <property type="taxonomic scope" value="Bacteria"/>
</dbReference>
<evidence type="ECO:0000313" key="2">
    <source>
        <dbReference type="Proteomes" id="UP000002312"/>
    </source>
</evidence>
<dbReference type="RefSeq" id="WP_003812433.1">
    <property type="nucleotide sequence ID" value="NC_014638.1"/>
</dbReference>
<accession>A0A0H3EBS4</accession>
<dbReference type="EMBL" id="CP001840">
    <property type="protein sequence ID" value="ADP35703.1"/>
    <property type="molecule type" value="Genomic_DNA"/>
</dbReference>
<dbReference type="KEGG" id="bbp:BBPR_0607"/>
<proteinExistence type="predicted"/>
<protein>
    <submittedName>
        <fullName evidence="1">Uncharacterized protein</fullName>
    </submittedName>
</protein>
<dbReference type="HOGENOM" id="CLU_176807_0_0_11"/>
<name>A0A0H3EBS4_BIFBP</name>
<gene>
    <name evidence="1" type="ordered locus">BBPR_0607</name>
</gene>
<organism evidence="1 2">
    <name type="scientific">Bifidobacterium bifidum (strain PRL2010)</name>
    <dbReference type="NCBI Taxonomy" id="702459"/>
    <lineage>
        <taxon>Bacteria</taxon>
        <taxon>Bacillati</taxon>
        <taxon>Actinomycetota</taxon>
        <taxon>Actinomycetes</taxon>
        <taxon>Bifidobacteriales</taxon>
        <taxon>Bifidobacteriaceae</taxon>
        <taxon>Bifidobacterium</taxon>
    </lineage>
</organism>
<dbReference type="InterPro" id="IPR046571">
    <property type="entry name" value="DUF6725"/>
</dbReference>
<dbReference type="Pfam" id="PF20486">
    <property type="entry name" value="DUF6725"/>
    <property type="match status" value="1"/>
</dbReference>
<reference evidence="1 2" key="1">
    <citation type="journal article" date="2010" name="Proc. Natl. Acad. Sci. U.S.A.">
        <title>Genome analysis of Bifidobacterium bifidum PRL2010 reveals metabolic pathways for host-derived glycan foraging.</title>
        <authorList>
            <person name="Turroni F."/>
            <person name="Bottacini F."/>
            <person name="Foroni E."/>
            <person name="Mulder I."/>
            <person name="Kim J.H."/>
            <person name="Zomer A."/>
            <person name="Sanchez B."/>
            <person name="Bidossi A."/>
            <person name="Ferrarini A."/>
            <person name="Giubellini V."/>
            <person name="Delledonne M."/>
            <person name="Henrissat B."/>
            <person name="Coutinho P."/>
            <person name="Oggioni M."/>
            <person name="Fitzgerald G.F."/>
            <person name="Mills D."/>
            <person name="Margolles A."/>
            <person name="Kelly D."/>
            <person name="van Sinderen D."/>
            <person name="Ventura M."/>
        </authorList>
    </citation>
    <scope>NUCLEOTIDE SEQUENCE [LARGE SCALE GENOMIC DNA]</scope>
    <source>
        <strain evidence="1 2">PRL2010</strain>
    </source>
</reference>
<sequence>MAIPNEIPANARVVVRVSEGVDPTDHRMKYRDYVGHVTSWDGHTLDMIRDAAANGSRPEHRVTIDADTIITLKPVPERHFTRP</sequence>
<dbReference type="AlphaFoldDB" id="A0A0H3EBS4"/>